<proteinExistence type="predicted"/>
<accession>A0A1I2DYZ7</accession>
<organism evidence="1 2">
    <name type="scientific">Succiniclasticum ruminis DSM 9236</name>
    <dbReference type="NCBI Taxonomy" id="1123323"/>
    <lineage>
        <taxon>Bacteria</taxon>
        <taxon>Bacillati</taxon>
        <taxon>Bacillota</taxon>
        <taxon>Negativicutes</taxon>
        <taxon>Acidaminococcales</taxon>
        <taxon>Acidaminococcaceae</taxon>
        <taxon>Succiniclasticum</taxon>
    </lineage>
</organism>
<dbReference type="Proteomes" id="UP000198896">
    <property type="component" value="Unassembled WGS sequence"/>
</dbReference>
<reference evidence="1 2" key="1">
    <citation type="submission" date="2016-10" db="EMBL/GenBank/DDBJ databases">
        <authorList>
            <person name="de Groot N.N."/>
        </authorList>
    </citation>
    <scope>NUCLEOTIDE SEQUENCE [LARGE SCALE GENOMIC DNA]</scope>
    <source>
        <strain evidence="1 2">DSM 9236</strain>
    </source>
</reference>
<dbReference type="AlphaFoldDB" id="A0A1I2DYZ7"/>
<sequence>MSYHKHQSELIHRKGGYVLLINIKFLSGMHKLNLFLYLPPVIV</sequence>
<evidence type="ECO:0000313" key="2">
    <source>
        <dbReference type="Proteomes" id="UP000198896"/>
    </source>
</evidence>
<protein>
    <submittedName>
        <fullName evidence="1">Uncharacterized protein</fullName>
    </submittedName>
</protein>
<dbReference type="EMBL" id="FONL01000026">
    <property type="protein sequence ID" value="SFE85656.1"/>
    <property type="molecule type" value="Genomic_DNA"/>
</dbReference>
<gene>
    <name evidence="1" type="ORF">SAMN05216245_12612</name>
</gene>
<keyword evidence="2" id="KW-1185">Reference proteome</keyword>
<name>A0A1I2DYZ7_9FIRM</name>
<evidence type="ECO:0000313" key="1">
    <source>
        <dbReference type="EMBL" id="SFE85656.1"/>
    </source>
</evidence>